<sequence length="78" mass="9523">MNELYTFKDFLENHVFGFKAMRYEADIMYKAVCFHKYGYAYKRYCENHQKVGDYEMLQYDVKDYEKRIADAKYAGRIS</sequence>
<keyword evidence="2" id="KW-1185">Reference proteome</keyword>
<proteinExistence type="predicted"/>
<reference evidence="1 2" key="2">
    <citation type="submission" date="2020-01" db="EMBL/GenBank/DDBJ databases">
        <title>Clostridiaceae sp. nov. isolated from the gut of human by culturomics.</title>
        <authorList>
            <person name="Chang Y."/>
        </authorList>
    </citation>
    <scope>NUCLEOTIDE SEQUENCE [LARGE SCALE GENOMIC DNA]</scope>
    <source>
        <strain evidence="1 2">DONG20-135</strain>
    </source>
</reference>
<evidence type="ECO:0000313" key="1">
    <source>
        <dbReference type="EMBL" id="MXQ74230.1"/>
    </source>
</evidence>
<dbReference type="RefSeq" id="WP_160625622.1">
    <property type="nucleotide sequence ID" value="NZ_WUUQ01000004.1"/>
</dbReference>
<accession>A0A6N8U8Q1</accession>
<dbReference type="Proteomes" id="UP000434036">
    <property type="component" value="Unassembled WGS sequence"/>
</dbReference>
<comment type="caution">
    <text evidence="1">The sequence shown here is derived from an EMBL/GenBank/DDBJ whole genome shotgun (WGS) entry which is preliminary data.</text>
</comment>
<evidence type="ECO:0000313" key="2">
    <source>
        <dbReference type="Proteomes" id="UP000434036"/>
    </source>
</evidence>
<organism evidence="1 2">
    <name type="scientific">Copranaerobaculum intestinale</name>
    <dbReference type="NCBI Taxonomy" id="2692629"/>
    <lineage>
        <taxon>Bacteria</taxon>
        <taxon>Bacillati</taxon>
        <taxon>Bacillota</taxon>
        <taxon>Erysipelotrichia</taxon>
        <taxon>Erysipelotrichales</taxon>
        <taxon>Erysipelotrichaceae</taxon>
        <taxon>Copranaerobaculum</taxon>
    </lineage>
</organism>
<reference evidence="1 2" key="1">
    <citation type="submission" date="2019-12" db="EMBL/GenBank/DDBJ databases">
        <authorList>
            <person name="Yang R."/>
        </authorList>
    </citation>
    <scope>NUCLEOTIDE SEQUENCE [LARGE SCALE GENOMIC DNA]</scope>
    <source>
        <strain evidence="1 2">DONG20-135</strain>
    </source>
</reference>
<gene>
    <name evidence="1" type="ORF">GSF08_09805</name>
</gene>
<dbReference type="AlphaFoldDB" id="A0A6N8U8Q1"/>
<dbReference type="EMBL" id="WUUQ01000004">
    <property type="protein sequence ID" value="MXQ74230.1"/>
    <property type="molecule type" value="Genomic_DNA"/>
</dbReference>
<name>A0A6N8U8Q1_9FIRM</name>
<protein>
    <submittedName>
        <fullName evidence="1">Uncharacterized protein</fullName>
    </submittedName>
</protein>